<keyword evidence="3" id="KW-0812">Transmembrane</keyword>
<dbReference type="PANTHER" id="PTHR12203">
    <property type="entry name" value="KDEL LYS-ASP-GLU-LEU CONTAINING - RELATED"/>
    <property type="match status" value="1"/>
</dbReference>
<dbReference type="OrthoDB" id="541052at2759"/>
<dbReference type="InterPro" id="IPR006598">
    <property type="entry name" value="CAP10"/>
</dbReference>
<comment type="similarity">
    <text evidence="1">Belongs to the glycosyltransferase 90 family.</text>
</comment>
<keyword evidence="3" id="KW-1133">Transmembrane helix</keyword>
<keyword evidence="2" id="KW-0808">Transferase</keyword>
<evidence type="ECO:0000256" key="1">
    <source>
        <dbReference type="ARBA" id="ARBA00010118"/>
    </source>
</evidence>
<gene>
    <name evidence="5" type="ORF">MVEN_01480800</name>
</gene>
<dbReference type="SMART" id="SM00672">
    <property type="entry name" value="CAP10"/>
    <property type="match status" value="1"/>
</dbReference>
<protein>
    <submittedName>
        <fullName evidence="5">CAP10 domain-containing protein</fullName>
    </submittedName>
</protein>
<evidence type="ECO:0000259" key="4">
    <source>
        <dbReference type="SMART" id="SM00672"/>
    </source>
</evidence>
<proteinExistence type="inferred from homology"/>
<comment type="caution">
    <text evidence="5">The sequence shown here is derived from an EMBL/GenBank/DDBJ whole genome shotgun (WGS) entry which is preliminary data.</text>
</comment>
<name>A0A8H6XVR9_9AGAR</name>
<dbReference type="Proteomes" id="UP000620124">
    <property type="component" value="Unassembled WGS sequence"/>
</dbReference>
<keyword evidence="6" id="KW-1185">Reference proteome</keyword>
<dbReference type="AlphaFoldDB" id="A0A8H6XVR9"/>
<evidence type="ECO:0000256" key="3">
    <source>
        <dbReference type="SAM" id="Phobius"/>
    </source>
</evidence>
<sequence length="543" mass="62523">MSSSWFPFFKRPNVALANEDDYQLLPTNAGISHGEYEDDDQEIELEMRRFTPDDERRPALRGWLRRYWPVVLIFGVLALLFVAASNQKPKRAPARDYWNISNARVDALFARQSTTLDQAMARYSLRNNRAPPPMYDKWFEFARERSCLIDEYNQISRDFEPFYQLAKDDPAYFKKMVDKGTPWIQEDGRELRTGVFAGNKFSFTDEQWTLYNVSLSTGVMSLASSSTLVYLVRGKWHAMSPIRRRSGTHPRPTASYFQDEMKCAIPMRPKGFTGLANDASAFMLFASSTDFTTDLYPVMSTAKIACFADILVPSEFYYTDSGWAPSYGYGNNITWDDKKEKLYWRGMTSGGWVYGENYHAFPRYRLIDIGRKHTDLMDVKLSGFHEGLCGENCDREKIKQEYSIATSSSPREDVYNFKYLFDVDGNSFSGRYLGLLRSGSLVFKSTVFAEYFNDWLTPFEHYIPILPDLSDLVEKLEWAVAHDNEARAIQQAGQVFTERVITDAQNDCYFSAVMLEWARLYNMASQGQEGHAPVPDDMELATD</sequence>
<organism evidence="5 6">
    <name type="scientific">Mycena venus</name>
    <dbReference type="NCBI Taxonomy" id="2733690"/>
    <lineage>
        <taxon>Eukaryota</taxon>
        <taxon>Fungi</taxon>
        <taxon>Dikarya</taxon>
        <taxon>Basidiomycota</taxon>
        <taxon>Agaricomycotina</taxon>
        <taxon>Agaricomycetes</taxon>
        <taxon>Agaricomycetidae</taxon>
        <taxon>Agaricales</taxon>
        <taxon>Marasmiineae</taxon>
        <taxon>Mycenaceae</taxon>
        <taxon>Mycena</taxon>
    </lineage>
</organism>
<feature type="transmembrane region" description="Helical" evidence="3">
    <location>
        <begin position="67"/>
        <end position="85"/>
    </location>
</feature>
<dbReference type="EMBL" id="JACAZI010000012">
    <property type="protein sequence ID" value="KAF7347257.1"/>
    <property type="molecule type" value="Genomic_DNA"/>
</dbReference>
<dbReference type="GO" id="GO:0016740">
    <property type="term" value="F:transferase activity"/>
    <property type="evidence" value="ECO:0007669"/>
    <property type="project" value="UniProtKB-KW"/>
</dbReference>
<evidence type="ECO:0000313" key="5">
    <source>
        <dbReference type="EMBL" id="KAF7347257.1"/>
    </source>
</evidence>
<accession>A0A8H6XVR9</accession>
<dbReference type="InterPro" id="IPR051091">
    <property type="entry name" value="O-Glucosyltr/Glycosyltrsf_90"/>
</dbReference>
<evidence type="ECO:0000256" key="2">
    <source>
        <dbReference type="ARBA" id="ARBA00022679"/>
    </source>
</evidence>
<feature type="domain" description="Glycosyl transferase CAP10" evidence="4">
    <location>
        <begin position="282"/>
        <end position="524"/>
    </location>
</feature>
<keyword evidence="3" id="KW-0472">Membrane</keyword>
<evidence type="ECO:0000313" key="6">
    <source>
        <dbReference type="Proteomes" id="UP000620124"/>
    </source>
</evidence>
<reference evidence="5" key="1">
    <citation type="submission" date="2020-05" db="EMBL/GenBank/DDBJ databases">
        <title>Mycena genomes resolve the evolution of fungal bioluminescence.</title>
        <authorList>
            <person name="Tsai I.J."/>
        </authorList>
    </citation>
    <scope>NUCLEOTIDE SEQUENCE</scope>
    <source>
        <strain evidence="5">CCC161011</strain>
    </source>
</reference>
<dbReference type="Pfam" id="PF05686">
    <property type="entry name" value="Glyco_transf_90"/>
    <property type="match status" value="1"/>
</dbReference>
<dbReference type="PANTHER" id="PTHR12203:SF35">
    <property type="entry name" value="PROTEIN O-GLUCOSYLTRANSFERASE 1"/>
    <property type="match status" value="1"/>
</dbReference>